<evidence type="ECO:0000313" key="1">
    <source>
        <dbReference type="EMBL" id="APO81718.1"/>
    </source>
</evidence>
<sequence>MGDGPALGLRWRVENSIRKRDAACVGAGVPAKHPTRCMAPAAPVFAGMPAPTVTACALKF</sequence>
<reference evidence="1 2" key="1">
    <citation type="submission" date="2016-12" db="EMBL/GenBank/DDBJ databases">
        <title>Draft Genome Sequence of Mercury Resistant Pseudomonas DRA525.</title>
        <authorList>
            <person name="Drace K.M."/>
        </authorList>
    </citation>
    <scope>NUCLEOTIDE SEQUENCE [LARGE SCALE GENOMIC DNA]</scope>
    <source>
        <strain evidence="1 2">DRA525</strain>
    </source>
</reference>
<evidence type="ECO:0000313" key="2">
    <source>
        <dbReference type="Proteomes" id="UP000185146"/>
    </source>
</evidence>
<name>A0A1L5PNJ7_PSEPU</name>
<organism evidence="1 2">
    <name type="scientific">Pseudomonas putida</name>
    <name type="common">Arthrobacter siderocapsulatus</name>
    <dbReference type="NCBI Taxonomy" id="303"/>
    <lineage>
        <taxon>Bacteria</taxon>
        <taxon>Pseudomonadati</taxon>
        <taxon>Pseudomonadota</taxon>
        <taxon>Gammaproteobacteria</taxon>
        <taxon>Pseudomonadales</taxon>
        <taxon>Pseudomonadaceae</taxon>
        <taxon>Pseudomonas</taxon>
    </lineage>
</organism>
<accession>A0A1L5PNJ7</accession>
<dbReference type="AlphaFoldDB" id="A0A1L5PNJ7"/>
<dbReference type="Proteomes" id="UP000185146">
    <property type="component" value="Chromosome"/>
</dbReference>
<proteinExistence type="predicted"/>
<protein>
    <submittedName>
        <fullName evidence="1">Uncharacterized protein</fullName>
    </submittedName>
</protein>
<dbReference type="EMBL" id="CP018743">
    <property type="protein sequence ID" value="APO81718.1"/>
    <property type="molecule type" value="Genomic_DNA"/>
</dbReference>
<gene>
    <name evidence="1" type="ORF">BL240_09770</name>
</gene>